<dbReference type="Pfam" id="PF12904">
    <property type="entry name" value="Collagen_bind_2"/>
    <property type="match status" value="1"/>
</dbReference>
<feature type="domain" description="Apiosidase-like catalytic" evidence="3">
    <location>
        <begin position="37"/>
        <end position="370"/>
    </location>
</feature>
<feature type="domain" description="Putative collagen-binding" evidence="2">
    <location>
        <begin position="373"/>
        <end position="464"/>
    </location>
</feature>
<organism evidence="4 5">
    <name type="scientific">Mangrovibacterium marinum</name>
    <dbReference type="NCBI Taxonomy" id="1639118"/>
    <lineage>
        <taxon>Bacteria</taxon>
        <taxon>Pseudomonadati</taxon>
        <taxon>Bacteroidota</taxon>
        <taxon>Bacteroidia</taxon>
        <taxon>Marinilabiliales</taxon>
        <taxon>Prolixibacteraceae</taxon>
        <taxon>Mangrovibacterium</taxon>
    </lineage>
</organism>
<dbReference type="EMBL" id="QAAD01000004">
    <property type="protein sequence ID" value="PTN09543.1"/>
    <property type="molecule type" value="Genomic_DNA"/>
</dbReference>
<name>A0A2T5C412_9BACT</name>
<sequence length="467" mass="52870">MKMKNLLVAGLSVLTLAACQPAAKKEEPKGMELLKVSANHRFFETEDGEPFFWLGDTGWLLFTKLNREETEKYLETRKEQGFNVIQVMVLHGLGAVNVYGDSALVNHSVATPNVTEGKDFSDSIQYDYWDNIDYAIDLAAEKGLYMALVPVWGNNVKDGGVSRDEAAVYGKWIADRYKDRKNIIWLNGGDTFGSDSTATWNILGNALKDNDPNHLITFHPRGRMQSNDWFLDEPWMDFNMIQSGHRRYDQDDTERGYAQDNYKYIFEDWDLAPVRPTIDGEPSYEGIPQGLHDTLQPFWNDADVRRYAYWSVFAGAFGYTYGHSAVMQFYQPGDKAAAYGAKDYWTKAINDPGATQMKYVKELMLSRPYFDRVPDQSLIAGENGEKYDFLIATRGNDYAFIYSYNGRDISVQMGKIAGEKVKASWFNPRNGQFAAIGEFENTGVQSFDPPGDAGDGHDYVLVLDSVK</sequence>
<accession>A0A2T5C412</accession>
<evidence type="ECO:0000313" key="5">
    <source>
        <dbReference type="Proteomes" id="UP000243525"/>
    </source>
</evidence>
<proteinExistence type="predicted"/>
<evidence type="ECO:0000259" key="3">
    <source>
        <dbReference type="Pfam" id="PF13204"/>
    </source>
</evidence>
<dbReference type="PANTHER" id="PTHR37836">
    <property type="entry name" value="LMO1036 PROTEIN"/>
    <property type="match status" value="1"/>
</dbReference>
<feature type="chain" id="PRO_5015567452" evidence="1">
    <location>
        <begin position="18"/>
        <end position="467"/>
    </location>
</feature>
<dbReference type="Proteomes" id="UP000243525">
    <property type="component" value="Unassembled WGS sequence"/>
</dbReference>
<dbReference type="InterPro" id="IPR024749">
    <property type="entry name" value="Collagen-bd_put"/>
</dbReference>
<dbReference type="Gene3D" id="3.20.20.80">
    <property type="entry name" value="Glycosidases"/>
    <property type="match status" value="1"/>
</dbReference>
<dbReference type="SUPFAM" id="SSF51445">
    <property type="entry name" value="(Trans)glycosidases"/>
    <property type="match status" value="1"/>
</dbReference>
<evidence type="ECO:0000313" key="4">
    <source>
        <dbReference type="EMBL" id="PTN09543.1"/>
    </source>
</evidence>
<dbReference type="InterPro" id="IPR017853">
    <property type="entry name" value="GH"/>
</dbReference>
<dbReference type="Pfam" id="PF13204">
    <property type="entry name" value="Apiosidase"/>
    <property type="match status" value="1"/>
</dbReference>
<evidence type="ECO:0000259" key="2">
    <source>
        <dbReference type="Pfam" id="PF12904"/>
    </source>
</evidence>
<comment type="caution">
    <text evidence="4">The sequence shown here is derived from an EMBL/GenBank/DDBJ whole genome shotgun (WGS) entry which is preliminary data.</text>
</comment>
<protein>
    <submittedName>
        <fullName evidence="4">Collagenase-like protein with putative collagen-binding domain</fullName>
    </submittedName>
</protein>
<reference evidence="4 5" key="1">
    <citation type="submission" date="2018-04" db="EMBL/GenBank/DDBJ databases">
        <title>Genomic Encyclopedia of Archaeal and Bacterial Type Strains, Phase II (KMG-II): from individual species to whole genera.</title>
        <authorList>
            <person name="Goeker M."/>
        </authorList>
    </citation>
    <scope>NUCLEOTIDE SEQUENCE [LARGE SCALE GENOMIC DNA]</scope>
    <source>
        <strain evidence="4 5">DSM 28823</strain>
    </source>
</reference>
<keyword evidence="5" id="KW-1185">Reference proteome</keyword>
<evidence type="ECO:0000256" key="1">
    <source>
        <dbReference type="SAM" id="SignalP"/>
    </source>
</evidence>
<feature type="signal peptide" evidence="1">
    <location>
        <begin position="1"/>
        <end position="17"/>
    </location>
</feature>
<keyword evidence="1" id="KW-0732">Signal</keyword>
<gene>
    <name evidence="4" type="ORF">C8N47_10488</name>
</gene>
<dbReference type="InterPro" id="IPR025277">
    <property type="entry name" value="Apiosidase-like_cat_dom"/>
</dbReference>
<dbReference type="PANTHER" id="PTHR37836:SF3">
    <property type="entry name" value="ENDOGLUCANASE"/>
    <property type="match status" value="1"/>
</dbReference>
<dbReference type="AlphaFoldDB" id="A0A2T5C412"/>
<dbReference type="PROSITE" id="PS51257">
    <property type="entry name" value="PROKAR_LIPOPROTEIN"/>
    <property type="match status" value="1"/>
</dbReference>